<keyword evidence="2" id="KW-0472">Membrane</keyword>
<evidence type="ECO:0000256" key="1">
    <source>
        <dbReference type="SAM" id="MobiDB-lite"/>
    </source>
</evidence>
<organism evidence="3 4">
    <name type="scientific">Ambispora leptoticha</name>
    <dbReference type="NCBI Taxonomy" id="144679"/>
    <lineage>
        <taxon>Eukaryota</taxon>
        <taxon>Fungi</taxon>
        <taxon>Fungi incertae sedis</taxon>
        <taxon>Mucoromycota</taxon>
        <taxon>Glomeromycotina</taxon>
        <taxon>Glomeromycetes</taxon>
        <taxon>Archaeosporales</taxon>
        <taxon>Ambisporaceae</taxon>
        <taxon>Ambispora</taxon>
    </lineage>
</organism>
<gene>
    <name evidence="3" type="ORF">ALEPTO_LOCUS728</name>
</gene>
<evidence type="ECO:0000256" key="2">
    <source>
        <dbReference type="SAM" id="Phobius"/>
    </source>
</evidence>
<dbReference type="AlphaFoldDB" id="A0A9N8V8I9"/>
<evidence type="ECO:0000313" key="3">
    <source>
        <dbReference type="EMBL" id="CAG8446643.1"/>
    </source>
</evidence>
<dbReference type="EMBL" id="CAJVPS010000059">
    <property type="protein sequence ID" value="CAG8446643.1"/>
    <property type="molecule type" value="Genomic_DNA"/>
</dbReference>
<keyword evidence="2" id="KW-1133">Transmembrane helix</keyword>
<dbReference type="OrthoDB" id="2387002at2759"/>
<accession>A0A9N8V8I9</accession>
<keyword evidence="2" id="KW-0812">Transmembrane</keyword>
<feature type="transmembrane region" description="Helical" evidence="2">
    <location>
        <begin position="357"/>
        <end position="383"/>
    </location>
</feature>
<feature type="transmembrane region" description="Helical" evidence="2">
    <location>
        <begin position="282"/>
        <end position="305"/>
    </location>
</feature>
<feature type="non-terminal residue" evidence="3">
    <location>
        <position position="1"/>
    </location>
</feature>
<sequence length="650" mass="73340">MRYRRRLILLLPFRVSHLFMIIKTTATLLLLLSIPLWTTSLVDASIQLYWNDTVIVLSNTDFYESLHRQSGGLFSVTGNFSVAEFFNDYDLKANDGIGTLQNNSVSYVYSNCVIKPFPEGTAVLFVPFDAAWIAGCRSYSDIIKRNNWTTSSIFESNNVTVKIPEANPTNVTILKKRIQKRNTLVYNNSEYVSGSTINNIPKAIIFTSINYGDPGVKEPFMGEKAILQESVPYLSLIKPSDMRALKLIKMRNKINPDAPNNNTLLFTSDVGPYRKFLGGPLWIAWSTIIGITYGLIVLTSGYFMLRVFGIGKRSNSFGISLRNPNTYILPAIAYCSIMALIILQLDPYNIREEKLSVFGYSVITSLNFLILCFCYIILLFSWIEVSKEKTRHDTSLSVWFDYISPAAHKLLYFSTLLTVTTFAIDVTQEQYLLPGLDSKIIIPALIWQLFVIIMVNVGYLVFAGFMLLSLSNQRQWRDVENRHDESNHGLKNIEETREVIIMTASLVVSFSFLTMSNLSFTRQTPTIGNFIKSQATQDLSNISSSFALLFALQNPVLASHFLKTIPRRMRTPLPNITDEPTPEQIAEDERRNSAAYTTRTPVVQPPAPVFIPKIVVKQPQLATSFEDNLGAAQEEKDLLVVAGARDEQTE</sequence>
<keyword evidence="4" id="KW-1185">Reference proteome</keyword>
<feature type="transmembrane region" description="Helical" evidence="2">
    <location>
        <begin position="499"/>
        <end position="520"/>
    </location>
</feature>
<protein>
    <submittedName>
        <fullName evidence="3">1602_t:CDS:1</fullName>
    </submittedName>
</protein>
<feature type="transmembrane region" description="Helical" evidence="2">
    <location>
        <begin position="410"/>
        <end position="428"/>
    </location>
</feature>
<feature type="region of interest" description="Disordered" evidence="1">
    <location>
        <begin position="572"/>
        <end position="593"/>
    </location>
</feature>
<evidence type="ECO:0000313" key="4">
    <source>
        <dbReference type="Proteomes" id="UP000789508"/>
    </source>
</evidence>
<name>A0A9N8V8I9_9GLOM</name>
<comment type="caution">
    <text evidence="3">The sequence shown here is derived from an EMBL/GenBank/DDBJ whole genome shotgun (WGS) entry which is preliminary data.</text>
</comment>
<proteinExistence type="predicted"/>
<dbReference type="Proteomes" id="UP000789508">
    <property type="component" value="Unassembled WGS sequence"/>
</dbReference>
<feature type="transmembrane region" description="Helical" evidence="2">
    <location>
        <begin position="440"/>
        <end position="468"/>
    </location>
</feature>
<feature type="transmembrane region" description="Helical" evidence="2">
    <location>
        <begin position="326"/>
        <end position="345"/>
    </location>
</feature>
<reference evidence="3" key="1">
    <citation type="submission" date="2021-06" db="EMBL/GenBank/DDBJ databases">
        <authorList>
            <person name="Kallberg Y."/>
            <person name="Tangrot J."/>
            <person name="Rosling A."/>
        </authorList>
    </citation>
    <scope>NUCLEOTIDE SEQUENCE</scope>
    <source>
        <strain evidence="3">FL130A</strain>
    </source>
</reference>